<evidence type="ECO:0000259" key="4">
    <source>
        <dbReference type="Pfam" id="PF07804"/>
    </source>
</evidence>
<reference evidence="6" key="2">
    <citation type="journal article" date="2022" name="BMC Genomics">
        <title>Comparative genome analysis of mycobacteria focusing on tRNA and non-coding RNA.</title>
        <authorList>
            <person name="Behra P.R.K."/>
            <person name="Pettersson B.M.F."/>
            <person name="Ramesh M."/>
            <person name="Das S."/>
            <person name="Dasgupta S."/>
            <person name="Kirsebom L.A."/>
        </authorList>
    </citation>
    <scope>NUCLEOTIDE SEQUENCE</scope>
    <source>
        <strain evidence="6">DSM 44242</strain>
    </source>
</reference>
<protein>
    <submittedName>
        <fullName evidence="6">Type II toxin-antitoxin system HipA family toxin</fullName>
    </submittedName>
</protein>
<reference evidence="6" key="1">
    <citation type="submission" date="2020-07" db="EMBL/GenBank/DDBJ databases">
        <authorList>
            <person name="Pettersson B.M.F."/>
            <person name="Behra P.R.K."/>
            <person name="Ramesh M."/>
            <person name="Das S."/>
            <person name="Dasgupta S."/>
            <person name="Kirsebom L.A."/>
        </authorList>
    </citation>
    <scope>NUCLEOTIDE SEQUENCE</scope>
    <source>
        <strain evidence="6">DSM 44242</strain>
    </source>
</reference>
<keyword evidence="3" id="KW-0418">Kinase</keyword>
<comment type="caution">
    <text evidence="6">The sequence shown here is derived from an EMBL/GenBank/DDBJ whole genome shotgun (WGS) entry which is preliminary data.</text>
</comment>
<dbReference type="InterPro" id="IPR012893">
    <property type="entry name" value="HipA-like_C"/>
</dbReference>
<dbReference type="Pfam" id="PF13657">
    <property type="entry name" value="Couple_hipA"/>
    <property type="match status" value="1"/>
</dbReference>
<evidence type="ECO:0000313" key="6">
    <source>
        <dbReference type="EMBL" id="MCV7387813.1"/>
    </source>
</evidence>
<evidence type="ECO:0000256" key="1">
    <source>
        <dbReference type="ARBA" id="ARBA00010164"/>
    </source>
</evidence>
<dbReference type="GO" id="GO:0005829">
    <property type="term" value="C:cytosol"/>
    <property type="evidence" value="ECO:0007669"/>
    <property type="project" value="TreeGrafter"/>
</dbReference>
<dbReference type="RefSeq" id="WP_036447177.1">
    <property type="nucleotide sequence ID" value="NZ_JACKVC010000010.1"/>
</dbReference>
<name>A0AAW5SZS9_9MYCO</name>
<evidence type="ECO:0000256" key="3">
    <source>
        <dbReference type="ARBA" id="ARBA00022777"/>
    </source>
</evidence>
<feature type="domain" description="HipA-like C-terminal" evidence="4">
    <location>
        <begin position="156"/>
        <end position="375"/>
    </location>
</feature>
<dbReference type="EMBL" id="JACKVC010000010">
    <property type="protein sequence ID" value="MCV7387813.1"/>
    <property type="molecule type" value="Genomic_DNA"/>
</dbReference>
<dbReference type="InterPro" id="IPR017508">
    <property type="entry name" value="HipA_N1"/>
</dbReference>
<comment type="similarity">
    <text evidence="1">Belongs to the HipA Ser/Thr kinase family.</text>
</comment>
<dbReference type="Proteomes" id="UP001141659">
    <property type="component" value="Unassembled WGS sequence"/>
</dbReference>
<keyword evidence="2" id="KW-0808">Transferase</keyword>
<proteinExistence type="inferred from homology"/>
<dbReference type="GO" id="GO:0004674">
    <property type="term" value="F:protein serine/threonine kinase activity"/>
    <property type="evidence" value="ECO:0007669"/>
    <property type="project" value="TreeGrafter"/>
</dbReference>
<dbReference type="PANTHER" id="PTHR37419">
    <property type="entry name" value="SERINE/THREONINE-PROTEIN KINASE TOXIN HIPA"/>
    <property type="match status" value="1"/>
</dbReference>
<feature type="domain" description="HipA N-terminal subdomain 1" evidence="5">
    <location>
        <begin position="15"/>
        <end position="117"/>
    </location>
</feature>
<gene>
    <name evidence="6" type="ORF">H5P34_07105</name>
</gene>
<dbReference type="NCBIfam" id="TIGR03071">
    <property type="entry name" value="couple_hipA"/>
    <property type="match status" value="1"/>
</dbReference>
<sequence>MTPEAHDLREVVEADIYLGDDRVAHLVRQVGDQISFDYVAEGPAVGALRDKSVSWSLLRSRDYPVVTTGGAVPAFFAGLLPEGVRLGVVTTSTKTSADDHLTLLLAIGADTIGNVRVFPAGADPVQPAAMFDPEQDTDFRLVFEKLTGSVSADPVGLAGVQPKVSAGMVSAPTQTRSGPAILKLNPVEYPLLVENEHFFMTMAAVCGLRTAATSLLHDAEGRSALLVTRFDRAGATRIAQEDACQVAGVYPASKYRITTEAAITGLAEACARGGGSKVAATAELLKTVVFSWLIGNGDLHGKSLSIYDLDGVWQPTPAYDLLCTQPYADWRDPMALNLFGRANRLSRANFVDAGERLGIRARATTRMIDELVDAAYDWPDRCGQIGFGDRQTELLADMLRTRLGSLK</sequence>
<evidence type="ECO:0000256" key="2">
    <source>
        <dbReference type="ARBA" id="ARBA00022679"/>
    </source>
</evidence>
<dbReference type="PANTHER" id="PTHR37419:SF1">
    <property type="entry name" value="SERINE_THREONINE-PROTEIN KINASE TOXIN HIPA"/>
    <property type="match status" value="1"/>
</dbReference>
<evidence type="ECO:0000259" key="5">
    <source>
        <dbReference type="Pfam" id="PF13657"/>
    </source>
</evidence>
<evidence type="ECO:0000313" key="7">
    <source>
        <dbReference type="Proteomes" id="UP001141659"/>
    </source>
</evidence>
<dbReference type="Pfam" id="PF07804">
    <property type="entry name" value="HipA_C"/>
    <property type="match status" value="1"/>
</dbReference>
<organism evidence="6 7">
    <name type="scientific">Mycolicibacterium porcinum</name>
    <dbReference type="NCBI Taxonomy" id="39693"/>
    <lineage>
        <taxon>Bacteria</taxon>
        <taxon>Bacillati</taxon>
        <taxon>Actinomycetota</taxon>
        <taxon>Actinomycetes</taxon>
        <taxon>Mycobacteriales</taxon>
        <taxon>Mycobacteriaceae</taxon>
        <taxon>Mycolicibacterium</taxon>
    </lineage>
</organism>
<accession>A0AAW5SZS9</accession>
<dbReference type="InterPro" id="IPR052028">
    <property type="entry name" value="HipA_Ser/Thr_kinase"/>
</dbReference>
<dbReference type="AlphaFoldDB" id="A0AAW5SZS9"/>